<feature type="compositionally biased region" description="Low complexity" evidence="1">
    <location>
        <begin position="102"/>
        <end position="117"/>
    </location>
</feature>
<name>A0A0P0VX04_ORYSJ</name>
<organism evidence="2 3">
    <name type="scientific">Oryza sativa subsp. japonica</name>
    <name type="common">Rice</name>
    <dbReference type="NCBI Taxonomy" id="39947"/>
    <lineage>
        <taxon>Eukaryota</taxon>
        <taxon>Viridiplantae</taxon>
        <taxon>Streptophyta</taxon>
        <taxon>Embryophyta</taxon>
        <taxon>Tracheophyta</taxon>
        <taxon>Spermatophyta</taxon>
        <taxon>Magnoliopsida</taxon>
        <taxon>Liliopsida</taxon>
        <taxon>Poales</taxon>
        <taxon>Poaceae</taxon>
        <taxon>BOP clade</taxon>
        <taxon>Oryzoideae</taxon>
        <taxon>Oryzeae</taxon>
        <taxon>Oryzinae</taxon>
        <taxon>Oryza</taxon>
        <taxon>Oryza sativa</taxon>
    </lineage>
</organism>
<evidence type="ECO:0000313" key="3">
    <source>
        <dbReference type="Proteomes" id="UP000059680"/>
    </source>
</evidence>
<evidence type="ECO:0000256" key="1">
    <source>
        <dbReference type="SAM" id="MobiDB-lite"/>
    </source>
</evidence>
<accession>A0A0P0VX04</accession>
<reference evidence="2 3" key="3">
    <citation type="journal article" date="2013" name="Rice">
        <title>Improvement of the Oryza sativa Nipponbare reference genome using next generation sequence and optical map data.</title>
        <authorList>
            <person name="Kawahara Y."/>
            <person name="de la Bastide M."/>
            <person name="Hamilton J.P."/>
            <person name="Kanamori H."/>
            <person name="McCombie W.R."/>
            <person name="Ouyang S."/>
            <person name="Schwartz D.C."/>
            <person name="Tanaka T."/>
            <person name="Wu J."/>
            <person name="Zhou S."/>
            <person name="Childs K.L."/>
            <person name="Davidson R.M."/>
            <person name="Lin H."/>
            <person name="Quesada-Ocampo L."/>
            <person name="Vaillancourt B."/>
            <person name="Sakai H."/>
            <person name="Lee S.S."/>
            <person name="Kim J."/>
            <person name="Numa H."/>
            <person name="Itoh T."/>
            <person name="Buell C.R."/>
            <person name="Matsumoto T."/>
        </authorList>
    </citation>
    <scope>NUCLEOTIDE SEQUENCE [LARGE SCALE GENOMIC DNA]</scope>
    <source>
        <strain evidence="3">cv. Nipponbare</strain>
    </source>
</reference>
<sequence length="157" mass="16143">MFTHITLMHHDKQMFALHTSEPPDFGGGCCCDGVQIHHPDKASAVLAVPDEVAVHPQPVVGGLIDGAVGPDVWSEPEAVNEVTSRASSSTLIAVAGGGGGSSSSAPAASEADAATTGTRRHRRSVTCLSSDQIPAMPRPGKHSTRSASAPSPFPSQW</sequence>
<dbReference type="AlphaFoldDB" id="A0A0P0VX04"/>
<protein>
    <submittedName>
        <fullName evidence="2">Os03g0327751 protein</fullName>
    </submittedName>
</protein>
<feature type="compositionally biased region" description="Polar residues" evidence="1">
    <location>
        <begin position="145"/>
        <end position="157"/>
    </location>
</feature>
<dbReference type="InParanoid" id="A0A0P0VX04"/>
<keyword evidence="3" id="KW-1185">Reference proteome</keyword>
<feature type="region of interest" description="Disordered" evidence="1">
    <location>
        <begin position="93"/>
        <end position="157"/>
    </location>
</feature>
<dbReference type="EMBL" id="AP014959">
    <property type="protein sequence ID" value="BAS84003.1"/>
    <property type="molecule type" value="Genomic_DNA"/>
</dbReference>
<proteinExistence type="predicted"/>
<dbReference type="Proteomes" id="UP000059680">
    <property type="component" value="Chromosome 3"/>
</dbReference>
<reference evidence="2 3" key="2">
    <citation type="journal article" date="2013" name="Plant Cell Physiol.">
        <title>Rice Annotation Project Database (RAP-DB): an integrative and interactive database for rice genomics.</title>
        <authorList>
            <person name="Sakai H."/>
            <person name="Lee S.S."/>
            <person name="Tanaka T."/>
            <person name="Numa H."/>
            <person name="Kim J."/>
            <person name="Kawahara Y."/>
            <person name="Wakimoto H."/>
            <person name="Yang C.C."/>
            <person name="Iwamoto M."/>
            <person name="Abe T."/>
            <person name="Yamada Y."/>
            <person name="Muto A."/>
            <person name="Inokuchi H."/>
            <person name="Ikemura T."/>
            <person name="Matsumoto T."/>
            <person name="Sasaki T."/>
            <person name="Itoh T."/>
        </authorList>
    </citation>
    <scope>NUCLEOTIDE SEQUENCE [LARGE SCALE GENOMIC DNA]</scope>
    <source>
        <strain evidence="3">cv. Nipponbare</strain>
    </source>
</reference>
<dbReference type="PaxDb" id="39947-A0A0P0VX04"/>
<reference evidence="3" key="1">
    <citation type="journal article" date="2005" name="Nature">
        <title>The map-based sequence of the rice genome.</title>
        <authorList>
            <consortium name="International rice genome sequencing project (IRGSP)"/>
            <person name="Matsumoto T."/>
            <person name="Wu J."/>
            <person name="Kanamori H."/>
            <person name="Katayose Y."/>
            <person name="Fujisawa M."/>
            <person name="Namiki N."/>
            <person name="Mizuno H."/>
            <person name="Yamamoto K."/>
            <person name="Antonio B.A."/>
            <person name="Baba T."/>
            <person name="Sakata K."/>
            <person name="Nagamura Y."/>
            <person name="Aoki H."/>
            <person name="Arikawa K."/>
            <person name="Arita K."/>
            <person name="Bito T."/>
            <person name="Chiden Y."/>
            <person name="Fujitsuka N."/>
            <person name="Fukunaka R."/>
            <person name="Hamada M."/>
            <person name="Harada C."/>
            <person name="Hayashi A."/>
            <person name="Hijishita S."/>
            <person name="Honda M."/>
            <person name="Hosokawa S."/>
            <person name="Ichikawa Y."/>
            <person name="Idonuma A."/>
            <person name="Iijima M."/>
            <person name="Ikeda M."/>
            <person name="Ikeno M."/>
            <person name="Ito K."/>
            <person name="Ito S."/>
            <person name="Ito T."/>
            <person name="Ito Y."/>
            <person name="Ito Y."/>
            <person name="Iwabuchi A."/>
            <person name="Kamiya K."/>
            <person name="Karasawa W."/>
            <person name="Kurita K."/>
            <person name="Katagiri S."/>
            <person name="Kikuta A."/>
            <person name="Kobayashi H."/>
            <person name="Kobayashi N."/>
            <person name="Machita K."/>
            <person name="Maehara T."/>
            <person name="Masukawa M."/>
            <person name="Mizubayashi T."/>
            <person name="Mukai Y."/>
            <person name="Nagasaki H."/>
            <person name="Nagata Y."/>
            <person name="Naito S."/>
            <person name="Nakashima M."/>
            <person name="Nakama Y."/>
            <person name="Nakamichi Y."/>
            <person name="Nakamura M."/>
            <person name="Meguro A."/>
            <person name="Negishi M."/>
            <person name="Ohta I."/>
            <person name="Ohta T."/>
            <person name="Okamoto M."/>
            <person name="Ono N."/>
            <person name="Saji S."/>
            <person name="Sakaguchi M."/>
            <person name="Sakai K."/>
            <person name="Shibata M."/>
            <person name="Shimokawa T."/>
            <person name="Song J."/>
            <person name="Takazaki Y."/>
            <person name="Terasawa K."/>
            <person name="Tsugane M."/>
            <person name="Tsuji K."/>
            <person name="Ueda S."/>
            <person name="Waki K."/>
            <person name="Yamagata H."/>
            <person name="Yamamoto M."/>
            <person name="Yamamoto S."/>
            <person name="Yamane H."/>
            <person name="Yoshiki S."/>
            <person name="Yoshihara R."/>
            <person name="Yukawa K."/>
            <person name="Zhong H."/>
            <person name="Yano M."/>
            <person name="Yuan Q."/>
            <person name="Ouyang S."/>
            <person name="Liu J."/>
            <person name="Jones K.M."/>
            <person name="Gansberger K."/>
            <person name="Moffat K."/>
            <person name="Hill J."/>
            <person name="Bera J."/>
            <person name="Fadrosh D."/>
            <person name="Jin S."/>
            <person name="Johri S."/>
            <person name="Kim M."/>
            <person name="Overton L."/>
            <person name="Reardon M."/>
            <person name="Tsitrin T."/>
            <person name="Vuong H."/>
            <person name="Weaver B."/>
            <person name="Ciecko A."/>
            <person name="Tallon L."/>
            <person name="Jackson J."/>
            <person name="Pai G."/>
            <person name="Aken S.V."/>
            <person name="Utterback T."/>
            <person name="Reidmuller S."/>
            <person name="Feldblyum T."/>
            <person name="Hsiao J."/>
            <person name="Zismann V."/>
            <person name="Iobst S."/>
            <person name="de Vazeille A.R."/>
            <person name="Buell C.R."/>
            <person name="Ying K."/>
            <person name="Li Y."/>
            <person name="Lu T."/>
            <person name="Huang Y."/>
            <person name="Zhao Q."/>
            <person name="Feng Q."/>
            <person name="Zhang L."/>
            <person name="Zhu J."/>
            <person name="Weng Q."/>
            <person name="Mu J."/>
            <person name="Lu Y."/>
            <person name="Fan D."/>
            <person name="Liu Y."/>
            <person name="Guan J."/>
            <person name="Zhang Y."/>
            <person name="Yu S."/>
            <person name="Liu X."/>
            <person name="Zhang Y."/>
            <person name="Hong G."/>
            <person name="Han B."/>
            <person name="Choisne N."/>
            <person name="Demange N."/>
            <person name="Orjeda G."/>
            <person name="Samain S."/>
            <person name="Cattolico L."/>
            <person name="Pelletier E."/>
            <person name="Couloux A."/>
            <person name="Segurens B."/>
            <person name="Wincker P."/>
            <person name="D'Hont A."/>
            <person name="Scarpelli C."/>
            <person name="Weissenbach J."/>
            <person name="Salanoubat M."/>
            <person name="Quetier F."/>
            <person name="Yu Y."/>
            <person name="Kim H.R."/>
            <person name="Rambo T."/>
            <person name="Currie J."/>
            <person name="Collura K."/>
            <person name="Luo M."/>
            <person name="Yang T."/>
            <person name="Ammiraju J.S.S."/>
            <person name="Engler F."/>
            <person name="Soderlund C."/>
            <person name="Wing R.A."/>
            <person name="Palmer L.E."/>
            <person name="de la Bastide M."/>
            <person name="Spiegel L."/>
            <person name="Nascimento L."/>
            <person name="Zutavern T."/>
            <person name="O'Shaughnessy A."/>
            <person name="Dike S."/>
            <person name="Dedhia N."/>
            <person name="Preston R."/>
            <person name="Balija V."/>
            <person name="McCombie W.R."/>
            <person name="Chow T."/>
            <person name="Chen H."/>
            <person name="Chung M."/>
            <person name="Chen C."/>
            <person name="Shaw J."/>
            <person name="Wu H."/>
            <person name="Hsiao K."/>
            <person name="Chao Y."/>
            <person name="Chu M."/>
            <person name="Cheng C."/>
            <person name="Hour A."/>
            <person name="Lee P."/>
            <person name="Lin S."/>
            <person name="Lin Y."/>
            <person name="Liou J."/>
            <person name="Liu S."/>
            <person name="Hsing Y."/>
            <person name="Raghuvanshi S."/>
            <person name="Mohanty A."/>
            <person name="Bharti A.K."/>
            <person name="Gaur A."/>
            <person name="Gupta V."/>
            <person name="Kumar D."/>
            <person name="Ravi V."/>
            <person name="Vij S."/>
            <person name="Kapur A."/>
            <person name="Khurana P."/>
            <person name="Khurana P."/>
            <person name="Khurana J.P."/>
            <person name="Tyagi A.K."/>
            <person name="Gaikwad K."/>
            <person name="Singh A."/>
            <person name="Dalal V."/>
            <person name="Srivastava S."/>
            <person name="Dixit A."/>
            <person name="Pal A.K."/>
            <person name="Ghazi I.A."/>
            <person name="Yadav M."/>
            <person name="Pandit A."/>
            <person name="Bhargava A."/>
            <person name="Sureshbabu K."/>
            <person name="Batra K."/>
            <person name="Sharma T.R."/>
            <person name="Mohapatra T."/>
            <person name="Singh N.K."/>
            <person name="Messing J."/>
            <person name="Nelson A.B."/>
            <person name="Fuks G."/>
            <person name="Kavchok S."/>
            <person name="Keizer G."/>
            <person name="Linton E."/>
            <person name="Llaca V."/>
            <person name="Song R."/>
            <person name="Tanyolac B."/>
            <person name="Young S."/>
            <person name="Ho-Il K."/>
            <person name="Hahn J.H."/>
            <person name="Sangsakoo G."/>
            <person name="Vanavichit A."/>
            <person name="de Mattos Luiz.A.T."/>
            <person name="Zimmer P.D."/>
            <person name="Malone G."/>
            <person name="Dellagostin O."/>
            <person name="de Oliveira A.C."/>
            <person name="Bevan M."/>
            <person name="Bancroft I."/>
            <person name="Minx P."/>
            <person name="Cordum H."/>
            <person name="Wilson R."/>
            <person name="Cheng Z."/>
            <person name="Jin W."/>
            <person name="Jiang J."/>
            <person name="Leong S.A."/>
            <person name="Iwama H."/>
            <person name="Gojobori T."/>
            <person name="Itoh T."/>
            <person name="Niimura Y."/>
            <person name="Fujii Y."/>
            <person name="Habara T."/>
            <person name="Sakai H."/>
            <person name="Sato Y."/>
            <person name="Wilson G."/>
            <person name="Kumar K."/>
            <person name="McCouch S."/>
            <person name="Juretic N."/>
            <person name="Hoen D."/>
            <person name="Wright S."/>
            <person name="Bruskiewich R."/>
            <person name="Bureau T."/>
            <person name="Miyao A."/>
            <person name="Hirochika H."/>
            <person name="Nishikawa T."/>
            <person name="Kadowaki K."/>
            <person name="Sugiura M."/>
            <person name="Burr B."/>
            <person name="Sasaki T."/>
        </authorList>
    </citation>
    <scope>NUCLEOTIDE SEQUENCE [LARGE SCALE GENOMIC DNA]</scope>
    <source>
        <strain evidence="3">cv. Nipponbare</strain>
    </source>
</reference>
<evidence type="ECO:0000313" key="2">
    <source>
        <dbReference type="EMBL" id="BAS84003.1"/>
    </source>
</evidence>
<dbReference type="Gramene" id="Os03t0327751-00">
    <property type="protein sequence ID" value="Os03t0327751-00"/>
    <property type="gene ID" value="Os03g0327751"/>
</dbReference>
<gene>
    <name evidence="2" type="ordered locus">Os03g0327751</name>
    <name evidence="2" type="ORF">OSNPB_030327751</name>
</gene>